<dbReference type="Pfam" id="PF00440">
    <property type="entry name" value="TetR_N"/>
    <property type="match status" value="1"/>
</dbReference>
<feature type="DNA-binding region" description="H-T-H motif" evidence="4">
    <location>
        <begin position="38"/>
        <end position="57"/>
    </location>
</feature>
<keyword evidence="7" id="KW-1185">Reference proteome</keyword>
<comment type="caution">
    <text evidence="6">The sequence shown here is derived from an EMBL/GenBank/DDBJ whole genome shotgun (WGS) entry which is preliminary data.</text>
</comment>
<dbReference type="AlphaFoldDB" id="A0A853CII3"/>
<evidence type="ECO:0000313" key="6">
    <source>
        <dbReference type="EMBL" id="NYJ07327.1"/>
    </source>
</evidence>
<evidence type="ECO:0000256" key="1">
    <source>
        <dbReference type="ARBA" id="ARBA00023015"/>
    </source>
</evidence>
<evidence type="ECO:0000256" key="2">
    <source>
        <dbReference type="ARBA" id="ARBA00023125"/>
    </source>
</evidence>
<dbReference type="Gene3D" id="1.10.357.10">
    <property type="entry name" value="Tetracycline Repressor, domain 2"/>
    <property type="match status" value="1"/>
</dbReference>
<dbReference type="PANTHER" id="PTHR30055">
    <property type="entry name" value="HTH-TYPE TRANSCRIPTIONAL REGULATOR RUTR"/>
    <property type="match status" value="1"/>
</dbReference>
<accession>A0A853CII3</accession>
<keyword evidence="1" id="KW-0805">Transcription regulation</keyword>
<evidence type="ECO:0000313" key="7">
    <source>
        <dbReference type="Proteomes" id="UP000541969"/>
    </source>
</evidence>
<protein>
    <submittedName>
        <fullName evidence="6">AcrR family transcriptional regulator</fullName>
    </submittedName>
</protein>
<dbReference type="GO" id="GO:0000976">
    <property type="term" value="F:transcription cis-regulatory region binding"/>
    <property type="evidence" value="ECO:0007669"/>
    <property type="project" value="TreeGrafter"/>
</dbReference>
<dbReference type="RefSeq" id="WP_179719097.1">
    <property type="nucleotide sequence ID" value="NZ_JACBZT010000001.1"/>
</dbReference>
<dbReference type="InterPro" id="IPR001647">
    <property type="entry name" value="HTH_TetR"/>
</dbReference>
<keyword evidence="3" id="KW-0804">Transcription</keyword>
<sequence>MTAGQEVRPGGREAQKRRTRNAIVAATRELVAGGRTPSIDEIAAAADVSRRTIYMHFPTLDHLLLDAASGLLAETTVDARLAASEEQGEDAVARTDALARGLAETAPSALPLGRKLIALTVDTPAGSVRRGYRRTSWVERALAPVREELSPERYERLVSALCVVLGWEAMVVLRDIRGLDAADEEETLRWAARALVQAALEEERTS</sequence>
<gene>
    <name evidence="6" type="ORF">GGQ55_003605</name>
</gene>
<dbReference type="InterPro" id="IPR050109">
    <property type="entry name" value="HTH-type_TetR-like_transc_reg"/>
</dbReference>
<dbReference type="InterPro" id="IPR009057">
    <property type="entry name" value="Homeodomain-like_sf"/>
</dbReference>
<organism evidence="6 7">
    <name type="scientific">Petropleomorpha daqingensis</name>
    <dbReference type="NCBI Taxonomy" id="2026353"/>
    <lineage>
        <taxon>Bacteria</taxon>
        <taxon>Bacillati</taxon>
        <taxon>Actinomycetota</taxon>
        <taxon>Actinomycetes</taxon>
        <taxon>Geodermatophilales</taxon>
        <taxon>Geodermatophilaceae</taxon>
        <taxon>Petropleomorpha</taxon>
    </lineage>
</organism>
<dbReference type="GO" id="GO:0003700">
    <property type="term" value="F:DNA-binding transcription factor activity"/>
    <property type="evidence" value="ECO:0007669"/>
    <property type="project" value="TreeGrafter"/>
</dbReference>
<name>A0A853CII3_9ACTN</name>
<evidence type="ECO:0000256" key="4">
    <source>
        <dbReference type="PROSITE-ProRule" id="PRU00335"/>
    </source>
</evidence>
<dbReference type="PANTHER" id="PTHR30055:SF234">
    <property type="entry name" value="HTH-TYPE TRANSCRIPTIONAL REGULATOR BETI"/>
    <property type="match status" value="1"/>
</dbReference>
<dbReference type="EMBL" id="JACBZT010000001">
    <property type="protein sequence ID" value="NYJ07327.1"/>
    <property type="molecule type" value="Genomic_DNA"/>
</dbReference>
<proteinExistence type="predicted"/>
<evidence type="ECO:0000256" key="3">
    <source>
        <dbReference type="ARBA" id="ARBA00023163"/>
    </source>
</evidence>
<keyword evidence="2 4" id="KW-0238">DNA-binding</keyword>
<evidence type="ECO:0000259" key="5">
    <source>
        <dbReference type="PROSITE" id="PS50977"/>
    </source>
</evidence>
<reference evidence="6 7" key="1">
    <citation type="submission" date="2020-07" db="EMBL/GenBank/DDBJ databases">
        <title>Sequencing the genomes of 1000 actinobacteria strains.</title>
        <authorList>
            <person name="Klenk H.-P."/>
        </authorList>
    </citation>
    <scope>NUCLEOTIDE SEQUENCE [LARGE SCALE GENOMIC DNA]</scope>
    <source>
        <strain evidence="6 7">DSM 104001</strain>
    </source>
</reference>
<feature type="domain" description="HTH tetR-type" evidence="5">
    <location>
        <begin position="17"/>
        <end position="75"/>
    </location>
</feature>
<dbReference type="SUPFAM" id="SSF46689">
    <property type="entry name" value="Homeodomain-like"/>
    <property type="match status" value="1"/>
</dbReference>
<dbReference type="Proteomes" id="UP000541969">
    <property type="component" value="Unassembled WGS sequence"/>
</dbReference>
<dbReference type="PROSITE" id="PS50977">
    <property type="entry name" value="HTH_TETR_2"/>
    <property type="match status" value="1"/>
</dbReference>